<feature type="chain" id="PRO_5046493303" description="PASTA domain-containing protein" evidence="1">
    <location>
        <begin position="22"/>
        <end position="240"/>
    </location>
</feature>
<keyword evidence="3" id="KW-1185">Reference proteome</keyword>
<dbReference type="InterPro" id="IPR005543">
    <property type="entry name" value="PASTA_dom"/>
</dbReference>
<dbReference type="EMBL" id="BAABKM010000004">
    <property type="protein sequence ID" value="GAA4716674.1"/>
    <property type="molecule type" value="Genomic_DNA"/>
</dbReference>
<sequence>MARRPGRILSAVGLLALTALTACTPAEDCCAAPVRSVASPPAGMRWQGADDVVVAVPEEWTTLTDPCQTTREPAVRIDGPVDRPVPCPLPRSRPSGLVVAPDDLGALPAPDTLRHRTEVDGMTVRHGGVRCSAGANGPCTLTFTVPTVHLTFEVGYLGPHPRRFVERMMRSLTALPAGSTTVPVVPLGTSDDDAVALLEEAGLVGEAPDVDFPHYVTGTRPAAGLVVPARSSIELEVGDG</sequence>
<dbReference type="CDD" id="cd06577">
    <property type="entry name" value="PASTA_pknB"/>
    <property type="match status" value="1"/>
</dbReference>
<evidence type="ECO:0000256" key="1">
    <source>
        <dbReference type="SAM" id="SignalP"/>
    </source>
</evidence>
<dbReference type="PROSITE" id="PS51257">
    <property type="entry name" value="PROKAR_LIPOPROTEIN"/>
    <property type="match status" value="1"/>
</dbReference>
<proteinExistence type="predicted"/>
<name>A0ABP8XX58_9ACTN</name>
<reference evidence="3" key="1">
    <citation type="journal article" date="2019" name="Int. J. Syst. Evol. Microbiol.">
        <title>The Global Catalogue of Microorganisms (GCM) 10K type strain sequencing project: providing services to taxonomists for standard genome sequencing and annotation.</title>
        <authorList>
            <consortium name="The Broad Institute Genomics Platform"/>
            <consortium name="The Broad Institute Genome Sequencing Center for Infectious Disease"/>
            <person name="Wu L."/>
            <person name="Ma J."/>
        </authorList>
    </citation>
    <scope>NUCLEOTIDE SEQUENCE [LARGE SCALE GENOMIC DNA]</scope>
    <source>
        <strain evidence="3">JCM 18531</strain>
    </source>
</reference>
<dbReference type="Proteomes" id="UP001499974">
    <property type="component" value="Unassembled WGS sequence"/>
</dbReference>
<evidence type="ECO:0000313" key="3">
    <source>
        <dbReference type="Proteomes" id="UP001499974"/>
    </source>
</evidence>
<keyword evidence="1" id="KW-0732">Signal</keyword>
<evidence type="ECO:0000313" key="2">
    <source>
        <dbReference type="EMBL" id="GAA4716674.1"/>
    </source>
</evidence>
<accession>A0ABP8XX58</accession>
<evidence type="ECO:0008006" key="4">
    <source>
        <dbReference type="Google" id="ProtNLM"/>
    </source>
</evidence>
<dbReference type="RefSeq" id="WP_345523417.1">
    <property type="nucleotide sequence ID" value="NZ_BAABKM010000004.1"/>
</dbReference>
<feature type="signal peptide" evidence="1">
    <location>
        <begin position="1"/>
        <end position="21"/>
    </location>
</feature>
<protein>
    <recommendedName>
        <fullName evidence="4">PASTA domain-containing protein</fullName>
    </recommendedName>
</protein>
<gene>
    <name evidence="2" type="ORF">GCM10023349_40550</name>
</gene>
<comment type="caution">
    <text evidence="2">The sequence shown here is derived from an EMBL/GenBank/DDBJ whole genome shotgun (WGS) entry which is preliminary data.</text>
</comment>
<organism evidence="2 3">
    <name type="scientific">Nocardioides conyzicola</name>
    <dbReference type="NCBI Taxonomy" id="1651781"/>
    <lineage>
        <taxon>Bacteria</taxon>
        <taxon>Bacillati</taxon>
        <taxon>Actinomycetota</taxon>
        <taxon>Actinomycetes</taxon>
        <taxon>Propionibacteriales</taxon>
        <taxon>Nocardioidaceae</taxon>
        <taxon>Nocardioides</taxon>
    </lineage>
</organism>